<feature type="domain" description="HTH cro/C1-type" evidence="1">
    <location>
        <begin position="13"/>
        <end position="66"/>
    </location>
</feature>
<accession>A0A810KXX4</accession>
<reference evidence="2" key="1">
    <citation type="submission" date="2020-08" db="EMBL/GenBank/DDBJ databases">
        <title>Whole genome shotgun sequence of Actinocatenispora sera NBRC 101916.</title>
        <authorList>
            <person name="Komaki H."/>
            <person name="Tamura T."/>
        </authorList>
    </citation>
    <scope>NUCLEOTIDE SEQUENCE</scope>
    <source>
        <strain evidence="2">NBRC 101916</strain>
    </source>
</reference>
<dbReference type="RefSeq" id="WP_157034853.1">
    <property type="nucleotide sequence ID" value="NZ_AP023354.1"/>
</dbReference>
<keyword evidence="3" id="KW-1185">Reference proteome</keyword>
<dbReference type="InterPro" id="IPR043917">
    <property type="entry name" value="DUF5753"/>
</dbReference>
<dbReference type="Pfam" id="PF19054">
    <property type="entry name" value="DUF5753"/>
    <property type="match status" value="1"/>
</dbReference>
<proteinExistence type="predicted"/>
<dbReference type="Gene3D" id="1.10.260.40">
    <property type="entry name" value="lambda repressor-like DNA-binding domains"/>
    <property type="match status" value="1"/>
</dbReference>
<dbReference type="KEGG" id="aser:Asera_20520"/>
<evidence type="ECO:0000313" key="3">
    <source>
        <dbReference type="Proteomes" id="UP000680750"/>
    </source>
</evidence>
<dbReference type="CDD" id="cd00093">
    <property type="entry name" value="HTH_XRE"/>
    <property type="match status" value="1"/>
</dbReference>
<dbReference type="OrthoDB" id="4285266at2"/>
<dbReference type="Pfam" id="PF13560">
    <property type="entry name" value="HTH_31"/>
    <property type="match status" value="1"/>
</dbReference>
<name>A0A810KXX4_9ACTN</name>
<organism evidence="2 3">
    <name type="scientific">Actinocatenispora sera</name>
    <dbReference type="NCBI Taxonomy" id="390989"/>
    <lineage>
        <taxon>Bacteria</taxon>
        <taxon>Bacillati</taxon>
        <taxon>Actinomycetota</taxon>
        <taxon>Actinomycetes</taxon>
        <taxon>Micromonosporales</taxon>
        <taxon>Micromonosporaceae</taxon>
        <taxon>Actinocatenispora</taxon>
    </lineage>
</organism>
<dbReference type="GO" id="GO:0003677">
    <property type="term" value="F:DNA binding"/>
    <property type="evidence" value="ECO:0007669"/>
    <property type="project" value="InterPro"/>
</dbReference>
<evidence type="ECO:0000313" key="2">
    <source>
        <dbReference type="EMBL" id="BCJ27944.1"/>
    </source>
</evidence>
<dbReference type="Proteomes" id="UP000680750">
    <property type="component" value="Chromosome"/>
</dbReference>
<dbReference type="InterPro" id="IPR001387">
    <property type="entry name" value="Cro/C1-type_HTH"/>
</dbReference>
<dbReference type="AlphaFoldDB" id="A0A810KXX4"/>
<dbReference type="InterPro" id="IPR010982">
    <property type="entry name" value="Lambda_DNA-bd_dom_sf"/>
</dbReference>
<sequence length="290" mass="31940">MTSAQRARVGAELRRIRLAEGLSGEDVGAALGWSQSKVSRIETGRFGVSIPDLSALLSYYGVPEEVKAELLSTAADDAGIDGAWIVRAGGTPRRQGEVQAVETQLKRFRQHHPLLVPGQLQSEEYARENARLGGWPDPDGIARRRMVRQELLEGKGAPHYEVILDARALWYWPGDRSVMKGQIDHLIERAALSSVTMRVIPFGADRSAVAMAPFILYDFTKQTSPPVVFLEAQTSDTYLSDPKDVQTYSELFDKLAADALDHAESINYVASLGKEIQSYRSRGGSRGKRA</sequence>
<dbReference type="EMBL" id="AP023354">
    <property type="protein sequence ID" value="BCJ27944.1"/>
    <property type="molecule type" value="Genomic_DNA"/>
</dbReference>
<dbReference type="SMART" id="SM00530">
    <property type="entry name" value="HTH_XRE"/>
    <property type="match status" value="1"/>
</dbReference>
<dbReference type="SUPFAM" id="SSF47413">
    <property type="entry name" value="lambda repressor-like DNA-binding domains"/>
    <property type="match status" value="1"/>
</dbReference>
<gene>
    <name evidence="2" type="ORF">Asera_20520</name>
</gene>
<evidence type="ECO:0000259" key="1">
    <source>
        <dbReference type="PROSITE" id="PS50943"/>
    </source>
</evidence>
<protein>
    <submittedName>
        <fullName evidence="2">Transcriptional regulator</fullName>
    </submittedName>
</protein>
<dbReference type="PROSITE" id="PS50943">
    <property type="entry name" value="HTH_CROC1"/>
    <property type="match status" value="1"/>
</dbReference>